<dbReference type="InterPro" id="IPR000383">
    <property type="entry name" value="Xaa-Pro-like_dom"/>
</dbReference>
<organism evidence="4 5">
    <name type="scientific">Pseudaquabacterium inlustre</name>
    <dbReference type="NCBI Taxonomy" id="2984192"/>
    <lineage>
        <taxon>Bacteria</taxon>
        <taxon>Pseudomonadati</taxon>
        <taxon>Pseudomonadota</taxon>
        <taxon>Betaproteobacteria</taxon>
        <taxon>Burkholderiales</taxon>
        <taxon>Sphaerotilaceae</taxon>
        <taxon>Pseudaquabacterium</taxon>
    </lineage>
</organism>
<evidence type="ECO:0000313" key="5">
    <source>
        <dbReference type="Proteomes" id="UP001365405"/>
    </source>
</evidence>
<dbReference type="SUPFAM" id="SSF53474">
    <property type="entry name" value="alpha/beta-Hydrolases"/>
    <property type="match status" value="1"/>
</dbReference>
<dbReference type="Gene3D" id="1.10.3020.10">
    <property type="entry name" value="alpha-amino acid ester hydrolase ( Helical cap domain)"/>
    <property type="match status" value="1"/>
</dbReference>
<dbReference type="Gene3D" id="2.60.120.260">
    <property type="entry name" value="Galactose-binding domain-like"/>
    <property type="match status" value="1"/>
</dbReference>
<name>A0ABU9CLN6_9BURK</name>
<feature type="chain" id="PRO_5045177122" evidence="2">
    <location>
        <begin position="27"/>
        <end position="598"/>
    </location>
</feature>
<accession>A0ABU9CLN6</accession>
<protein>
    <submittedName>
        <fullName evidence="4">CocE/NonD family hydrolase</fullName>
    </submittedName>
</protein>
<evidence type="ECO:0000313" key="4">
    <source>
        <dbReference type="EMBL" id="MEK8052733.1"/>
    </source>
</evidence>
<dbReference type="EMBL" id="JBBUTH010000010">
    <property type="protein sequence ID" value="MEK8052733.1"/>
    <property type="molecule type" value="Genomic_DNA"/>
</dbReference>
<dbReference type="InterPro" id="IPR029058">
    <property type="entry name" value="AB_hydrolase_fold"/>
</dbReference>
<dbReference type="RefSeq" id="WP_341412456.1">
    <property type="nucleotide sequence ID" value="NZ_JBBUTH010000010.1"/>
</dbReference>
<dbReference type="Pfam" id="PF08530">
    <property type="entry name" value="PepX_C"/>
    <property type="match status" value="1"/>
</dbReference>
<dbReference type="InterPro" id="IPR050585">
    <property type="entry name" value="Xaa-Pro_dipeptidyl-ppase/CocE"/>
</dbReference>
<sequence length="598" mass="65705">MSTPASRALLAPLAALLLAATAPAHSQTAPTDSAARVSRPGEYSGYSPRLYTESVRQSIYFRTRDGVRLAMDITRPAVNGKAVDTPYPVLWQHAVARRIAPDQRFSAVRQMPELAQYGYVVVEVDRRGAGSSFGTRRGYHDRTEARDAYDVTEWLAAQPWSTGKVGVYGCSNTGDAALHVATRMPPALKAIFAGCFSWSKYDGFLRGGIFANWGAGVERTFDEDLKNPPVDGDESRTLLRQAAEEHRDNTPLAALWRGMPYRDSWSDLVGSRFWLEGSAGTYRDAIARSKVALYVFGGWYDDFRREGLVAYANLPGNPRKLMIGPWLHCRNPDFALLAEAHRFFDHWLKGVDNGVMREPPYTYHVVNAVPAQAWRQSAVWPPAGTRPQAWTLDTRARAGAVSDLALTTQAPARQAPGATLTVTAPIACPAGWNPQAPACAQTANGLRFDGPALARDTELTGHPLLDLWVRVTDPEQNVYAYLEDVAPDGTSTQVTDGRLKVSLRAMHKPPYDFLGLPWHRSLESDAQPVLDDQPVRLQFDLLPLSHLFKAGHRWRLVVTGSDPRERQPATAGARLSVLSDAAHPSRLTLPVTTPAGTP</sequence>
<keyword evidence="5" id="KW-1185">Reference proteome</keyword>
<dbReference type="InterPro" id="IPR013736">
    <property type="entry name" value="Xaa-Pro_dipept_C"/>
</dbReference>
<feature type="domain" description="Xaa-Pro dipeptidyl-peptidase C-terminal" evidence="3">
    <location>
        <begin position="341"/>
        <end position="588"/>
    </location>
</feature>
<evidence type="ECO:0000256" key="2">
    <source>
        <dbReference type="SAM" id="SignalP"/>
    </source>
</evidence>
<feature type="signal peptide" evidence="2">
    <location>
        <begin position="1"/>
        <end position="26"/>
    </location>
</feature>
<dbReference type="PANTHER" id="PTHR43056:SF10">
    <property type="entry name" value="COCE_NOND FAMILY, PUTATIVE (AFU_ORTHOLOGUE AFUA_7G00600)-RELATED"/>
    <property type="match status" value="1"/>
</dbReference>
<reference evidence="4 5" key="1">
    <citation type="submission" date="2024-04" db="EMBL/GenBank/DDBJ databases">
        <title>Novel species of the genus Ideonella isolated from streams.</title>
        <authorList>
            <person name="Lu H."/>
        </authorList>
    </citation>
    <scope>NUCLEOTIDE SEQUENCE [LARGE SCALE GENOMIC DNA]</scope>
    <source>
        <strain evidence="4 5">DXS22W</strain>
    </source>
</reference>
<dbReference type="SMART" id="SM00939">
    <property type="entry name" value="PepX_C"/>
    <property type="match status" value="1"/>
</dbReference>
<dbReference type="InterPro" id="IPR005674">
    <property type="entry name" value="CocE/Ser_esterase"/>
</dbReference>
<dbReference type="Gene3D" id="3.40.50.1820">
    <property type="entry name" value="alpha/beta hydrolase"/>
    <property type="match status" value="1"/>
</dbReference>
<dbReference type="SUPFAM" id="SSF49785">
    <property type="entry name" value="Galactose-binding domain-like"/>
    <property type="match status" value="1"/>
</dbReference>
<dbReference type="Proteomes" id="UP001365405">
    <property type="component" value="Unassembled WGS sequence"/>
</dbReference>
<gene>
    <name evidence="4" type="ORF">AACH10_20955</name>
</gene>
<keyword evidence="2" id="KW-0732">Signal</keyword>
<dbReference type="InterPro" id="IPR008979">
    <property type="entry name" value="Galactose-bd-like_sf"/>
</dbReference>
<evidence type="ECO:0000259" key="3">
    <source>
        <dbReference type="SMART" id="SM00939"/>
    </source>
</evidence>
<keyword evidence="1 4" id="KW-0378">Hydrolase</keyword>
<comment type="caution">
    <text evidence="4">The sequence shown here is derived from an EMBL/GenBank/DDBJ whole genome shotgun (WGS) entry which is preliminary data.</text>
</comment>
<dbReference type="GO" id="GO:0016787">
    <property type="term" value="F:hydrolase activity"/>
    <property type="evidence" value="ECO:0007669"/>
    <property type="project" value="UniProtKB-KW"/>
</dbReference>
<proteinExistence type="predicted"/>
<dbReference type="PANTHER" id="PTHR43056">
    <property type="entry name" value="PEPTIDASE S9 PROLYL OLIGOPEPTIDASE"/>
    <property type="match status" value="1"/>
</dbReference>
<evidence type="ECO:0000256" key="1">
    <source>
        <dbReference type="ARBA" id="ARBA00022801"/>
    </source>
</evidence>
<dbReference type="Pfam" id="PF02129">
    <property type="entry name" value="Peptidase_S15"/>
    <property type="match status" value="1"/>
</dbReference>
<dbReference type="NCBIfam" id="TIGR00976">
    <property type="entry name" value="CocE_NonD"/>
    <property type="match status" value="1"/>
</dbReference>